<dbReference type="AlphaFoldDB" id="A0A016TTL7"/>
<organism evidence="3 4">
    <name type="scientific">Ancylostoma ceylanicum</name>
    <dbReference type="NCBI Taxonomy" id="53326"/>
    <lineage>
        <taxon>Eukaryota</taxon>
        <taxon>Metazoa</taxon>
        <taxon>Ecdysozoa</taxon>
        <taxon>Nematoda</taxon>
        <taxon>Chromadorea</taxon>
        <taxon>Rhabditida</taxon>
        <taxon>Rhabditina</taxon>
        <taxon>Rhabditomorpha</taxon>
        <taxon>Strongyloidea</taxon>
        <taxon>Ancylostomatidae</taxon>
        <taxon>Ancylostomatinae</taxon>
        <taxon>Ancylostoma</taxon>
    </lineage>
</organism>
<dbReference type="Proteomes" id="UP000024635">
    <property type="component" value="Unassembled WGS sequence"/>
</dbReference>
<dbReference type="PANTHER" id="PTHR13015:SF0">
    <property type="entry name" value="WASH COMPLEX SUBUNIT 3"/>
    <property type="match status" value="1"/>
</dbReference>
<evidence type="ECO:0000313" key="3">
    <source>
        <dbReference type="EMBL" id="EYC06384.1"/>
    </source>
</evidence>
<gene>
    <name evidence="3" type="primary">Acey_s0076.g1031</name>
    <name evidence="3" type="synonym">Acey-ddl-1</name>
    <name evidence="3" type="ORF">Y032_0076g1031</name>
</gene>
<evidence type="ECO:0000256" key="2">
    <source>
        <dbReference type="SAM" id="MobiDB-lite"/>
    </source>
</evidence>
<sequence>MYKRIVDIMTEPDLSFIKSDIDLSEVAPLNRRRVVAFVNCYILRMTDFLNDFANRAERLILESERQLHAVDIKLQLLEAKLAGIPDPGPKQQDSLKSSSGDNTKVSAASEFNVNAPSAHLRTDMPSSSQQSAAPAPEAAAATVQPPAAASAEAAAVEQQNVLLVKDDPAFAKYFKMLKLGAVHADSGCLLLPAAQNSSATQQQTNRATMQSSLCPCPRKPRVVPLLSTSVCSSLTPNAPSPNSAKASDPMNSALSQADDSDSSSVSSFSDSD</sequence>
<name>A0A016TTL7_9BILA</name>
<dbReference type="InterPro" id="IPR019309">
    <property type="entry name" value="WASHC3"/>
</dbReference>
<dbReference type="PANTHER" id="PTHR13015">
    <property type="entry name" value="PROTEIN AD-016-RELATED"/>
    <property type="match status" value="1"/>
</dbReference>
<keyword evidence="4" id="KW-1185">Reference proteome</keyword>
<evidence type="ECO:0000256" key="1">
    <source>
        <dbReference type="ARBA" id="ARBA00006290"/>
    </source>
</evidence>
<dbReference type="Pfam" id="PF10152">
    <property type="entry name" value="CCDC53"/>
    <property type="match status" value="1"/>
</dbReference>
<dbReference type="OrthoDB" id="268027at2759"/>
<proteinExistence type="inferred from homology"/>
<dbReference type="GO" id="GO:0030041">
    <property type="term" value="P:actin filament polymerization"/>
    <property type="evidence" value="ECO:0007669"/>
    <property type="project" value="TreeGrafter"/>
</dbReference>
<dbReference type="STRING" id="53326.A0A016TTL7"/>
<feature type="compositionally biased region" description="Polar residues" evidence="2">
    <location>
        <begin position="233"/>
        <end position="245"/>
    </location>
</feature>
<dbReference type="EMBL" id="JARK01001412">
    <property type="protein sequence ID" value="EYC06384.1"/>
    <property type="molecule type" value="Genomic_DNA"/>
</dbReference>
<protein>
    <submittedName>
        <fullName evidence="3">Uncharacterized protein</fullName>
    </submittedName>
</protein>
<comment type="similarity">
    <text evidence="1">Belongs to the CCDC53 family.</text>
</comment>
<feature type="region of interest" description="Disordered" evidence="2">
    <location>
        <begin position="233"/>
        <end position="272"/>
    </location>
</feature>
<feature type="compositionally biased region" description="Low complexity" evidence="2">
    <location>
        <begin position="125"/>
        <end position="144"/>
    </location>
</feature>
<feature type="compositionally biased region" description="Low complexity" evidence="2">
    <location>
        <begin position="252"/>
        <end position="272"/>
    </location>
</feature>
<evidence type="ECO:0000313" key="4">
    <source>
        <dbReference type="Proteomes" id="UP000024635"/>
    </source>
</evidence>
<reference evidence="4" key="1">
    <citation type="journal article" date="2015" name="Nat. Genet.">
        <title>The genome and transcriptome of the zoonotic hookworm Ancylostoma ceylanicum identify infection-specific gene families.</title>
        <authorList>
            <person name="Schwarz E.M."/>
            <person name="Hu Y."/>
            <person name="Antoshechkin I."/>
            <person name="Miller M.M."/>
            <person name="Sternberg P.W."/>
            <person name="Aroian R.V."/>
        </authorList>
    </citation>
    <scope>NUCLEOTIDE SEQUENCE</scope>
    <source>
        <strain evidence="4">HY135</strain>
    </source>
</reference>
<dbReference type="GO" id="GO:0006887">
    <property type="term" value="P:exocytosis"/>
    <property type="evidence" value="ECO:0007669"/>
    <property type="project" value="TreeGrafter"/>
</dbReference>
<dbReference type="GO" id="GO:0071203">
    <property type="term" value="C:WASH complex"/>
    <property type="evidence" value="ECO:0007669"/>
    <property type="project" value="InterPro"/>
</dbReference>
<comment type="caution">
    <text evidence="3">The sequence shown here is derived from an EMBL/GenBank/DDBJ whole genome shotgun (WGS) entry which is preliminary data.</text>
</comment>
<accession>A0A016TTL7</accession>
<feature type="region of interest" description="Disordered" evidence="2">
    <location>
        <begin position="118"/>
        <end position="144"/>
    </location>
</feature>